<evidence type="ECO:0000313" key="2">
    <source>
        <dbReference type="EMBL" id="EFR00271.1"/>
    </source>
</evidence>
<feature type="compositionally biased region" description="Polar residues" evidence="1">
    <location>
        <begin position="119"/>
        <end position="144"/>
    </location>
</feature>
<dbReference type="EMBL" id="DS989823">
    <property type="protein sequence ID" value="EFR00271.1"/>
    <property type="molecule type" value="Genomic_DNA"/>
</dbReference>
<proteinExistence type="predicted"/>
<feature type="compositionally biased region" description="Basic and acidic residues" evidence="1">
    <location>
        <begin position="24"/>
        <end position="39"/>
    </location>
</feature>
<feature type="region of interest" description="Disordered" evidence="1">
    <location>
        <begin position="1"/>
        <end position="49"/>
    </location>
</feature>
<protein>
    <submittedName>
        <fullName evidence="2">Uncharacterized protein</fullName>
    </submittedName>
</protein>
<feature type="compositionally biased region" description="Polar residues" evidence="1">
    <location>
        <begin position="244"/>
        <end position="261"/>
    </location>
</feature>
<name>E4UMR7_ARTGP</name>
<dbReference type="Proteomes" id="UP000002669">
    <property type="component" value="Unassembled WGS sequence"/>
</dbReference>
<gene>
    <name evidence="2" type="ORF">MGYG_03274</name>
</gene>
<feature type="region of interest" description="Disordered" evidence="1">
    <location>
        <begin position="676"/>
        <end position="701"/>
    </location>
</feature>
<reference evidence="3" key="1">
    <citation type="journal article" date="2012" name="MBio">
        <title>Comparative genome analysis of Trichophyton rubrum and related dermatophytes reveals candidate genes involved in infection.</title>
        <authorList>
            <person name="Martinez D.A."/>
            <person name="Oliver B.G."/>
            <person name="Graeser Y."/>
            <person name="Goldberg J.M."/>
            <person name="Li W."/>
            <person name="Martinez-Rossi N.M."/>
            <person name="Monod M."/>
            <person name="Shelest E."/>
            <person name="Barton R.C."/>
            <person name="Birch E."/>
            <person name="Brakhage A.A."/>
            <person name="Chen Z."/>
            <person name="Gurr S.J."/>
            <person name="Heiman D."/>
            <person name="Heitman J."/>
            <person name="Kosti I."/>
            <person name="Rossi A."/>
            <person name="Saif S."/>
            <person name="Samalova M."/>
            <person name="Saunders C.W."/>
            <person name="Shea T."/>
            <person name="Summerbell R.C."/>
            <person name="Xu J."/>
            <person name="Young S."/>
            <person name="Zeng Q."/>
            <person name="Birren B.W."/>
            <person name="Cuomo C.A."/>
            <person name="White T.C."/>
        </authorList>
    </citation>
    <scope>NUCLEOTIDE SEQUENCE [LARGE SCALE GENOMIC DNA]</scope>
    <source>
        <strain evidence="3">ATCC MYA-4604 / CBS 118893</strain>
    </source>
</reference>
<dbReference type="HOGENOM" id="CLU_350621_0_0_1"/>
<evidence type="ECO:0000256" key="1">
    <source>
        <dbReference type="SAM" id="MobiDB-lite"/>
    </source>
</evidence>
<dbReference type="InParanoid" id="E4UMR7"/>
<feature type="region of interest" description="Disordered" evidence="1">
    <location>
        <begin position="102"/>
        <end position="144"/>
    </location>
</feature>
<organism evidence="3">
    <name type="scientific">Arthroderma gypseum (strain ATCC MYA-4604 / CBS 118893)</name>
    <name type="common">Microsporum gypseum</name>
    <dbReference type="NCBI Taxonomy" id="535722"/>
    <lineage>
        <taxon>Eukaryota</taxon>
        <taxon>Fungi</taxon>
        <taxon>Dikarya</taxon>
        <taxon>Ascomycota</taxon>
        <taxon>Pezizomycotina</taxon>
        <taxon>Eurotiomycetes</taxon>
        <taxon>Eurotiomycetidae</taxon>
        <taxon>Onygenales</taxon>
        <taxon>Arthrodermataceae</taxon>
        <taxon>Nannizzia</taxon>
    </lineage>
</organism>
<dbReference type="VEuPathDB" id="FungiDB:MGYG_03274"/>
<dbReference type="OMA" id="MAVHTWD"/>
<feature type="compositionally biased region" description="Polar residues" evidence="1">
    <location>
        <begin position="1"/>
        <end position="14"/>
    </location>
</feature>
<feature type="compositionally biased region" description="Basic and acidic residues" evidence="1">
    <location>
        <begin position="209"/>
        <end position="219"/>
    </location>
</feature>
<sequence>MATVLAQSKGSSSIFREAVNAGNEGKEKPRLRVYEDSDIGKGGPSPSSTIKLQPRKYDIETLLSIGKTVGKTGCPKRLNLSSFYGSGRRSLGSGSYVLREKSINHTRTSTDMSMDSEASYHTTQSSHFQFPSRQPKNAPEGNTAQTNEGFARFLKEHASPKHHRVTAGGRIVPMTLRASPTPEFKPADKGVDPASSQRPGDSHSPMSAKGDESKEDTGTMRRHRTRATMDHSGRSEEGRRRDSAISQTYKRNTSKTTPQYQTPVISATVTANPTTPGQMGGLNFVPTLGNGGMDGISMTQSQTDQSAFPFTGFQPYYSPAGISQTASDQAQGAAQAQFMGPACNIAPYPTPPGLGMINLAQMYQLPGAFSPLIGPMASGLNIGQTITQPTDSRGLGNMLENAIQEFEMISAQLSNLDRYMAVHTWDIDPASKKILVIQRMELVTKLDAARVLKENIEVVLRSSGGNDPAIPAKFQQKCSNAGAHDFITAPPCTPIMTPQGGYYHPGLTNTGGSSFSMSDVHGFTSPVQTTESLYMSPEPYCDNGFLANMPVSGATTSNNWSVSGGNTMGILERLADDDEEDDMRIITSATGQAIAEPTRTACFHPDLSAIYQKIEAAAKRNEPLGPLFQELAKVTAHITRLGTNRGRNPDIAGSGRIEVPRGRPSARLEIVDPKARQATAVQTPKPVKAPAANAGSSKEPARFKKLSKLQQSPLSFTPCKQHCRKHDSKKVETLAIEQKVNAHGYLPPFDGGGDVDGSQAPGRASQTELNKIEAAKPAAPCTESTWMDLLRTRPNANPMDVRRFFKLLRDEDSAALDKYRKEGDRRAFG</sequence>
<dbReference type="eggNOG" id="ENOG502SVYW">
    <property type="taxonomic scope" value="Eukaryota"/>
</dbReference>
<keyword evidence="3" id="KW-1185">Reference proteome</keyword>
<dbReference type="AlphaFoldDB" id="E4UMR7"/>
<feature type="region of interest" description="Disordered" evidence="1">
    <location>
        <begin position="177"/>
        <end position="261"/>
    </location>
</feature>
<feature type="compositionally biased region" description="Basic and acidic residues" evidence="1">
    <location>
        <begin position="227"/>
        <end position="243"/>
    </location>
</feature>
<dbReference type="RefSeq" id="XP_003175753.1">
    <property type="nucleotide sequence ID" value="XM_003175705.1"/>
</dbReference>
<dbReference type="OrthoDB" id="5401902at2759"/>
<feature type="region of interest" description="Disordered" evidence="1">
    <location>
        <begin position="745"/>
        <end position="765"/>
    </location>
</feature>
<evidence type="ECO:0000313" key="3">
    <source>
        <dbReference type="Proteomes" id="UP000002669"/>
    </source>
</evidence>
<dbReference type="GeneID" id="10031063"/>
<accession>E4UMR7</accession>